<feature type="region of interest" description="Disordered" evidence="1">
    <location>
        <begin position="459"/>
        <end position="486"/>
    </location>
</feature>
<accession>A0ABQ9GAX8</accession>
<evidence type="ECO:0000313" key="2">
    <source>
        <dbReference type="EMBL" id="KAJ8869575.1"/>
    </source>
</evidence>
<dbReference type="EMBL" id="JARBHB010000013">
    <property type="protein sequence ID" value="KAJ8869575.1"/>
    <property type="molecule type" value="Genomic_DNA"/>
</dbReference>
<organism evidence="2 3">
    <name type="scientific">Dryococelus australis</name>
    <dbReference type="NCBI Taxonomy" id="614101"/>
    <lineage>
        <taxon>Eukaryota</taxon>
        <taxon>Metazoa</taxon>
        <taxon>Ecdysozoa</taxon>
        <taxon>Arthropoda</taxon>
        <taxon>Hexapoda</taxon>
        <taxon>Insecta</taxon>
        <taxon>Pterygota</taxon>
        <taxon>Neoptera</taxon>
        <taxon>Polyneoptera</taxon>
        <taxon>Phasmatodea</taxon>
        <taxon>Verophasmatodea</taxon>
        <taxon>Anareolatae</taxon>
        <taxon>Phasmatidae</taxon>
        <taxon>Eurycanthinae</taxon>
        <taxon>Dryococelus</taxon>
    </lineage>
</organism>
<evidence type="ECO:0000256" key="1">
    <source>
        <dbReference type="SAM" id="MobiDB-lite"/>
    </source>
</evidence>
<feature type="compositionally biased region" description="Basic and acidic residues" evidence="1">
    <location>
        <begin position="461"/>
        <end position="474"/>
    </location>
</feature>
<sequence>MEQWRRNANEWGIGSAPRKPSGQQPRVPHKPTVAERLDCLPPPKAIRVQSPAGGGNGRSLRKPADQRHRPARFPHANIRSDPAGDSTQMIAMVEGEQTNRSATVAPSVLSAGGAQDGPMKSLCNTTPDTTSAGRRDAIVGRRLFPAGVCELGGRDLPASGGSLQSCKYNCGGRRAGLVCRWCVAARVRGSLPQIVIVGYDPGSRPRTCPRNVTFHHSENRAGQCRWSANFPGDFPFPPPLHCSTAPFSPLSTHIGSQDLVIESLPNILTQLNHSCHDIYTGDCILTNITPVIGARVERPNYSTRNPPPTGRKALEFVCQHAPNIKAGCAAGHGLLHGPRTLVSHQGEPGSIPGRVTGFSQVGIVLDNAAGWRVFSGISRFPHPPVPLLLHTLFGFQYLAVRAAQISSLTVLGRRYEDARRWNLQTAVIHLQLISLRSHDSGGSYSEILRAEGVIEVSMEQQRNERVGETGDPRENPPTSDIVRHDSYMRRYGSDPAGVGGEQAKRSATMVPACAKACARYNARSVLQWKLFNRIMPTKSAAGRWLMLPMLQRHMRNACRSLSMNTVLLEEMVRQHINDMPSTSTRSIALQMGVSHSTARDVVWGEFPPSLPLAESTSNAAMLK</sequence>
<proteinExistence type="predicted"/>
<keyword evidence="3" id="KW-1185">Reference proteome</keyword>
<gene>
    <name evidence="2" type="ORF">PR048_028567</name>
</gene>
<comment type="caution">
    <text evidence="2">The sequence shown here is derived from an EMBL/GenBank/DDBJ whole genome shotgun (WGS) entry which is preliminary data.</text>
</comment>
<dbReference type="Proteomes" id="UP001159363">
    <property type="component" value="Chromosome 12"/>
</dbReference>
<reference evidence="2 3" key="1">
    <citation type="submission" date="2023-02" db="EMBL/GenBank/DDBJ databases">
        <title>LHISI_Scaffold_Assembly.</title>
        <authorList>
            <person name="Stuart O.P."/>
            <person name="Cleave R."/>
            <person name="Magrath M.J.L."/>
            <person name="Mikheyev A.S."/>
        </authorList>
    </citation>
    <scope>NUCLEOTIDE SEQUENCE [LARGE SCALE GENOMIC DNA]</scope>
    <source>
        <strain evidence="2">Daus_M_001</strain>
        <tissue evidence="2">Leg muscle</tissue>
    </source>
</reference>
<name>A0ABQ9GAX8_9NEOP</name>
<protein>
    <submittedName>
        <fullName evidence="2">Uncharacterized protein</fullName>
    </submittedName>
</protein>
<evidence type="ECO:0000313" key="3">
    <source>
        <dbReference type="Proteomes" id="UP001159363"/>
    </source>
</evidence>
<feature type="region of interest" description="Disordered" evidence="1">
    <location>
        <begin position="1"/>
        <end position="84"/>
    </location>
</feature>